<evidence type="ECO:0000313" key="10">
    <source>
        <dbReference type="EMBL" id="KXB57190.1"/>
    </source>
</evidence>
<dbReference type="InterPro" id="IPR001882">
    <property type="entry name" value="Biotin_BS"/>
</dbReference>
<evidence type="ECO:0000256" key="1">
    <source>
        <dbReference type="ARBA" id="ARBA00005194"/>
    </source>
</evidence>
<evidence type="ECO:0000256" key="8">
    <source>
        <dbReference type="RuleBase" id="RU364072"/>
    </source>
</evidence>
<comment type="caution">
    <text evidence="10">The sequence shown here is derived from an EMBL/GenBank/DDBJ whole genome shotgun (WGS) entry which is preliminary data.</text>
</comment>
<dbReference type="CDD" id="cd06850">
    <property type="entry name" value="biotinyl_domain"/>
    <property type="match status" value="1"/>
</dbReference>
<organism evidence="10 11">
    <name type="scientific">Lachnoanaerobaculum saburreum</name>
    <dbReference type="NCBI Taxonomy" id="467210"/>
    <lineage>
        <taxon>Bacteria</taxon>
        <taxon>Bacillati</taxon>
        <taxon>Bacillota</taxon>
        <taxon>Clostridia</taxon>
        <taxon>Lachnospirales</taxon>
        <taxon>Lachnospiraceae</taxon>
        <taxon>Lachnoanaerobaculum</taxon>
    </lineage>
</organism>
<comment type="pathway">
    <text evidence="1 8">Lipid metabolism; fatty acid biosynthesis.</text>
</comment>
<dbReference type="PATRIC" id="fig|467210.3.peg.1570"/>
<proteinExistence type="predicted"/>
<dbReference type="PANTHER" id="PTHR45266">
    <property type="entry name" value="OXALOACETATE DECARBOXYLASE ALPHA CHAIN"/>
    <property type="match status" value="1"/>
</dbReference>
<evidence type="ECO:0000256" key="7">
    <source>
        <dbReference type="ARBA" id="ARBA00023267"/>
    </source>
</evidence>
<dbReference type="NCBIfam" id="NF005457">
    <property type="entry name" value="PRK07051.1"/>
    <property type="match status" value="1"/>
</dbReference>
<comment type="function">
    <text evidence="8">This protein is a component of the acetyl coenzyme A carboxylase complex; first, biotin carboxylase catalyzes the carboxylation of the carrier protein and then the transcarboxylase transfers the carboxyl group to form malonyl-CoA.</text>
</comment>
<gene>
    <name evidence="10" type="ORF">HMPREF1866_01585</name>
</gene>
<protein>
    <recommendedName>
        <fullName evidence="2 8">Biotin carboxyl carrier protein of acetyl-CoA carboxylase</fullName>
    </recommendedName>
</protein>
<dbReference type="SUPFAM" id="SSF51230">
    <property type="entry name" value="Single hybrid motif"/>
    <property type="match status" value="1"/>
</dbReference>
<dbReference type="NCBIfam" id="TIGR00531">
    <property type="entry name" value="BCCP"/>
    <property type="match status" value="1"/>
</dbReference>
<dbReference type="EMBL" id="LSDA01000095">
    <property type="protein sequence ID" value="KXB57190.1"/>
    <property type="molecule type" value="Genomic_DNA"/>
</dbReference>
<name>A0A133ZP44_9FIRM</name>
<evidence type="ECO:0000256" key="4">
    <source>
        <dbReference type="ARBA" id="ARBA00022832"/>
    </source>
</evidence>
<keyword evidence="4 8" id="KW-0276">Fatty acid metabolism</keyword>
<keyword evidence="11" id="KW-1185">Reference proteome</keyword>
<evidence type="ECO:0000256" key="6">
    <source>
        <dbReference type="ARBA" id="ARBA00023160"/>
    </source>
</evidence>
<evidence type="ECO:0000256" key="5">
    <source>
        <dbReference type="ARBA" id="ARBA00023098"/>
    </source>
</evidence>
<keyword evidence="3 8" id="KW-0444">Lipid biosynthesis</keyword>
<sequence length="144" mass="15670">MQIEEIIKLIETVSKSDVDTLNYATDAEKIVIKKNKTKLVAGEVQAVPVAQSVSFEASNTEEAVEAKGHTITSPLVGTFYSSPSPDAPSFVNVGDRVKKGQVIGIIEAMKLMNELESDFDGVIKEILVKDETVVEFGQPLFILE</sequence>
<dbReference type="InterPro" id="IPR050709">
    <property type="entry name" value="Biotin_Carboxyl_Carrier/Decarb"/>
</dbReference>
<dbReference type="InterPro" id="IPR000089">
    <property type="entry name" value="Biotin_lipoyl"/>
</dbReference>
<evidence type="ECO:0000256" key="3">
    <source>
        <dbReference type="ARBA" id="ARBA00022516"/>
    </source>
</evidence>
<feature type="domain" description="Lipoyl-binding" evidence="9">
    <location>
        <begin position="68"/>
        <end position="144"/>
    </location>
</feature>
<dbReference type="STRING" id="467210.HMPREF1866_01585"/>
<dbReference type="Pfam" id="PF00364">
    <property type="entry name" value="Biotin_lipoyl"/>
    <property type="match status" value="1"/>
</dbReference>
<dbReference type="PROSITE" id="PS50968">
    <property type="entry name" value="BIOTINYL_LIPOYL"/>
    <property type="match status" value="1"/>
</dbReference>
<dbReference type="GO" id="GO:0003989">
    <property type="term" value="F:acetyl-CoA carboxylase activity"/>
    <property type="evidence" value="ECO:0007669"/>
    <property type="project" value="InterPro"/>
</dbReference>
<dbReference type="InterPro" id="IPR001249">
    <property type="entry name" value="AcCoA_biotinCC"/>
</dbReference>
<dbReference type="FunFam" id="2.40.50.100:FF:000003">
    <property type="entry name" value="Acetyl-CoA carboxylase biotin carboxyl carrier protein"/>
    <property type="match status" value="1"/>
</dbReference>
<dbReference type="PRINTS" id="PR01071">
    <property type="entry name" value="ACOABIOTINCC"/>
</dbReference>
<keyword evidence="5 8" id="KW-0443">Lipid metabolism</keyword>
<dbReference type="UniPathway" id="UPA00094"/>
<dbReference type="AlphaFoldDB" id="A0A133ZP44"/>
<dbReference type="GO" id="GO:0006633">
    <property type="term" value="P:fatty acid biosynthetic process"/>
    <property type="evidence" value="ECO:0007669"/>
    <property type="project" value="UniProtKB-UniPathway"/>
</dbReference>
<keyword evidence="7 8" id="KW-0092">Biotin</keyword>
<dbReference type="InterPro" id="IPR011053">
    <property type="entry name" value="Single_hybrid_motif"/>
</dbReference>
<accession>A0A133ZP44</accession>
<dbReference type="GO" id="GO:0009317">
    <property type="term" value="C:acetyl-CoA carboxylase complex"/>
    <property type="evidence" value="ECO:0007669"/>
    <property type="project" value="InterPro"/>
</dbReference>
<evidence type="ECO:0000259" key="9">
    <source>
        <dbReference type="PROSITE" id="PS50968"/>
    </source>
</evidence>
<evidence type="ECO:0000256" key="2">
    <source>
        <dbReference type="ARBA" id="ARBA00017562"/>
    </source>
</evidence>
<dbReference type="Proteomes" id="UP000070394">
    <property type="component" value="Unassembled WGS sequence"/>
</dbReference>
<dbReference type="PROSITE" id="PS00188">
    <property type="entry name" value="BIOTIN"/>
    <property type="match status" value="1"/>
</dbReference>
<evidence type="ECO:0000313" key="11">
    <source>
        <dbReference type="Proteomes" id="UP000070394"/>
    </source>
</evidence>
<dbReference type="RefSeq" id="WP_060931314.1">
    <property type="nucleotide sequence ID" value="NZ_KQ959831.1"/>
</dbReference>
<reference evidence="11" key="1">
    <citation type="submission" date="2016-01" db="EMBL/GenBank/DDBJ databases">
        <authorList>
            <person name="Mitreva M."/>
            <person name="Pepin K.H."/>
            <person name="Mihindukulasuriya K.A."/>
            <person name="Fulton R."/>
            <person name="Fronick C."/>
            <person name="O'Laughlin M."/>
            <person name="Miner T."/>
            <person name="Herter B."/>
            <person name="Rosa B.A."/>
            <person name="Cordes M."/>
            <person name="Tomlinson C."/>
            <person name="Wollam A."/>
            <person name="Palsikar V.B."/>
            <person name="Mardis E.R."/>
            <person name="Wilson R.K."/>
        </authorList>
    </citation>
    <scope>NUCLEOTIDE SEQUENCE [LARGE SCALE GENOMIC DNA]</scope>
    <source>
        <strain evidence="11">DNF00896</strain>
    </source>
</reference>
<dbReference type="Gene3D" id="2.40.50.100">
    <property type="match status" value="1"/>
</dbReference>
<dbReference type="OrthoDB" id="9811735at2"/>
<keyword evidence="6 8" id="KW-0275">Fatty acid biosynthesis</keyword>
<dbReference type="PANTHER" id="PTHR45266:SF3">
    <property type="entry name" value="OXALOACETATE DECARBOXYLASE ALPHA CHAIN"/>
    <property type="match status" value="1"/>
</dbReference>